<feature type="transmembrane region" description="Helical" evidence="1">
    <location>
        <begin position="47"/>
        <end position="69"/>
    </location>
</feature>
<evidence type="ECO:0000256" key="1">
    <source>
        <dbReference type="SAM" id="Phobius"/>
    </source>
</evidence>
<gene>
    <name evidence="2" type="ORF">Trco_001356</name>
</gene>
<proteinExistence type="predicted"/>
<accession>A0A9P8QS67</accession>
<sequence>MPALWIFQRLGRSIRLWLRPRIGLILFFFNINISLRLLQHIECLPGTFLRIATIMRIRLVFGVVSAFVMTRAIRLSFMRQTMVRGIG</sequence>
<keyword evidence="3" id="KW-1185">Reference proteome</keyword>
<keyword evidence="1" id="KW-0472">Membrane</keyword>
<dbReference type="AlphaFoldDB" id="A0A9P8QS67"/>
<protein>
    <submittedName>
        <fullName evidence="2">Uncharacterized protein</fullName>
    </submittedName>
</protein>
<feature type="transmembrane region" description="Helical" evidence="1">
    <location>
        <begin position="21"/>
        <end position="41"/>
    </location>
</feature>
<organism evidence="2 3">
    <name type="scientific">Trichoderma cornu-damae</name>
    <dbReference type="NCBI Taxonomy" id="654480"/>
    <lineage>
        <taxon>Eukaryota</taxon>
        <taxon>Fungi</taxon>
        <taxon>Dikarya</taxon>
        <taxon>Ascomycota</taxon>
        <taxon>Pezizomycotina</taxon>
        <taxon>Sordariomycetes</taxon>
        <taxon>Hypocreomycetidae</taxon>
        <taxon>Hypocreales</taxon>
        <taxon>Hypocreaceae</taxon>
        <taxon>Trichoderma</taxon>
    </lineage>
</organism>
<keyword evidence="1" id="KW-1133">Transmembrane helix</keyword>
<evidence type="ECO:0000313" key="3">
    <source>
        <dbReference type="Proteomes" id="UP000827724"/>
    </source>
</evidence>
<comment type="caution">
    <text evidence="2">The sequence shown here is derived from an EMBL/GenBank/DDBJ whole genome shotgun (WGS) entry which is preliminary data.</text>
</comment>
<dbReference type="EMBL" id="JAIWOZ010000001">
    <property type="protein sequence ID" value="KAH6611336.1"/>
    <property type="molecule type" value="Genomic_DNA"/>
</dbReference>
<evidence type="ECO:0000313" key="2">
    <source>
        <dbReference type="EMBL" id="KAH6611336.1"/>
    </source>
</evidence>
<dbReference type="Proteomes" id="UP000827724">
    <property type="component" value="Unassembled WGS sequence"/>
</dbReference>
<keyword evidence="1" id="KW-0812">Transmembrane</keyword>
<name>A0A9P8QS67_9HYPO</name>
<reference evidence="2" key="1">
    <citation type="submission" date="2021-08" db="EMBL/GenBank/DDBJ databases">
        <title>Chromosome-Level Trichoderma cornu-damae using Hi-C Data.</title>
        <authorList>
            <person name="Kim C.S."/>
        </authorList>
    </citation>
    <scope>NUCLEOTIDE SEQUENCE</scope>
    <source>
        <strain evidence="2">KA19-0412C</strain>
    </source>
</reference>